<accession>A0ABV6VN14</accession>
<dbReference type="Pfam" id="PF01476">
    <property type="entry name" value="LysM"/>
    <property type="match status" value="1"/>
</dbReference>
<evidence type="ECO:0000313" key="6">
    <source>
        <dbReference type="Proteomes" id="UP001592531"/>
    </source>
</evidence>
<sequence>MPFTSNASGRHRKPRTSNTARLVATASLGTAGIALPLIGATSASAASVSTWDKVASCESGGDWSINTGNGYYGGLQFSASTWSGYGGTAYAATADHASKGQQIAIAEKVLASQGPGAWPVCGPRAGLSQGGAPASVDTGTPSKAGTGKHSGGTEQAAATRKSSSTPKHAAPAKAPAKTTGTAAAKTPAGTTTTTTTAVHSVGHGGYTVKPGDNLSEIAAAAHLRGGWPALYRANKDTVGADPNLIFPGQHLTVG</sequence>
<dbReference type="InterPro" id="IPR023346">
    <property type="entry name" value="Lysozyme-like_dom_sf"/>
</dbReference>
<feature type="compositionally biased region" description="Low complexity" evidence="3">
    <location>
        <begin position="165"/>
        <end position="196"/>
    </location>
</feature>
<gene>
    <name evidence="5" type="ORF">ACEZDE_00540</name>
</gene>
<dbReference type="InterPro" id="IPR018392">
    <property type="entry name" value="LysM"/>
</dbReference>
<dbReference type="RefSeq" id="WP_380530334.1">
    <property type="nucleotide sequence ID" value="NZ_JBHFAB010000001.1"/>
</dbReference>
<evidence type="ECO:0000256" key="1">
    <source>
        <dbReference type="ARBA" id="ARBA00010830"/>
    </source>
</evidence>
<dbReference type="InterPro" id="IPR010618">
    <property type="entry name" value="RPF"/>
</dbReference>
<dbReference type="SUPFAM" id="SSF54106">
    <property type="entry name" value="LysM domain"/>
    <property type="match status" value="1"/>
</dbReference>
<evidence type="ECO:0000256" key="3">
    <source>
        <dbReference type="SAM" id="MobiDB-lite"/>
    </source>
</evidence>
<evidence type="ECO:0000313" key="5">
    <source>
        <dbReference type="EMBL" id="MFC1415139.1"/>
    </source>
</evidence>
<dbReference type="SMART" id="SM00257">
    <property type="entry name" value="LysM"/>
    <property type="match status" value="1"/>
</dbReference>
<organism evidence="5 6">
    <name type="scientific">Streptacidiphilus cavernicola</name>
    <dbReference type="NCBI Taxonomy" id="3342716"/>
    <lineage>
        <taxon>Bacteria</taxon>
        <taxon>Bacillati</taxon>
        <taxon>Actinomycetota</taxon>
        <taxon>Actinomycetes</taxon>
        <taxon>Kitasatosporales</taxon>
        <taxon>Streptomycetaceae</taxon>
        <taxon>Streptacidiphilus</taxon>
    </lineage>
</organism>
<feature type="region of interest" description="Disordered" evidence="3">
    <location>
        <begin position="123"/>
        <end position="196"/>
    </location>
</feature>
<name>A0ABV6VN14_9ACTN</name>
<dbReference type="InterPro" id="IPR052196">
    <property type="entry name" value="Bact_Kbp"/>
</dbReference>
<dbReference type="EMBL" id="JBHFAB010000001">
    <property type="protein sequence ID" value="MFC1415139.1"/>
    <property type="molecule type" value="Genomic_DNA"/>
</dbReference>
<comment type="caution">
    <text evidence="5">The sequence shown here is derived from an EMBL/GenBank/DDBJ whole genome shotgun (WGS) entry which is preliminary data.</text>
</comment>
<dbReference type="SUPFAM" id="SSF53955">
    <property type="entry name" value="Lysozyme-like"/>
    <property type="match status" value="1"/>
</dbReference>
<keyword evidence="6" id="KW-1185">Reference proteome</keyword>
<dbReference type="Gene3D" id="3.10.350.10">
    <property type="entry name" value="LysM domain"/>
    <property type="match status" value="1"/>
</dbReference>
<comment type="similarity">
    <text evidence="1">Belongs to the transglycosylase family. Rpf subfamily.</text>
</comment>
<evidence type="ECO:0000256" key="2">
    <source>
        <dbReference type="ARBA" id="ARBA00022801"/>
    </source>
</evidence>
<dbReference type="Proteomes" id="UP001592531">
    <property type="component" value="Unassembled WGS sequence"/>
</dbReference>
<dbReference type="PANTHER" id="PTHR34700">
    <property type="entry name" value="POTASSIUM BINDING PROTEIN KBP"/>
    <property type="match status" value="1"/>
</dbReference>
<feature type="domain" description="LysM" evidence="4">
    <location>
        <begin position="204"/>
        <end position="253"/>
    </location>
</feature>
<dbReference type="CDD" id="cd13925">
    <property type="entry name" value="RPF"/>
    <property type="match status" value="1"/>
</dbReference>
<dbReference type="Pfam" id="PF06737">
    <property type="entry name" value="Transglycosylas"/>
    <property type="match status" value="1"/>
</dbReference>
<dbReference type="PROSITE" id="PS51782">
    <property type="entry name" value="LYSM"/>
    <property type="match status" value="1"/>
</dbReference>
<keyword evidence="2" id="KW-0378">Hydrolase</keyword>
<proteinExistence type="inferred from homology"/>
<evidence type="ECO:0000259" key="4">
    <source>
        <dbReference type="PROSITE" id="PS51782"/>
    </source>
</evidence>
<dbReference type="CDD" id="cd00118">
    <property type="entry name" value="LysM"/>
    <property type="match status" value="1"/>
</dbReference>
<dbReference type="Gene3D" id="1.10.530.10">
    <property type="match status" value="1"/>
</dbReference>
<dbReference type="PANTHER" id="PTHR34700:SF4">
    <property type="entry name" value="PHAGE-LIKE ELEMENT PBSX PROTEIN XKDP"/>
    <property type="match status" value="1"/>
</dbReference>
<dbReference type="InterPro" id="IPR036779">
    <property type="entry name" value="LysM_dom_sf"/>
</dbReference>
<reference evidence="5 6" key="1">
    <citation type="submission" date="2024-09" db="EMBL/GenBank/DDBJ databases">
        <authorList>
            <person name="Lee S.D."/>
        </authorList>
    </citation>
    <scope>NUCLEOTIDE SEQUENCE [LARGE SCALE GENOMIC DNA]</scope>
    <source>
        <strain evidence="5 6">N8-3</strain>
    </source>
</reference>
<protein>
    <submittedName>
        <fullName evidence="5">Transglycosylase family protein</fullName>
    </submittedName>
</protein>